<organism evidence="3 4">
    <name type="scientific">Jimgerdemannia flammicorona</name>
    <dbReference type="NCBI Taxonomy" id="994334"/>
    <lineage>
        <taxon>Eukaryota</taxon>
        <taxon>Fungi</taxon>
        <taxon>Fungi incertae sedis</taxon>
        <taxon>Mucoromycota</taxon>
        <taxon>Mucoromycotina</taxon>
        <taxon>Endogonomycetes</taxon>
        <taxon>Endogonales</taxon>
        <taxon>Endogonaceae</taxon>
        <taxon>Jimgerdemannia</taxon>
    </lineage>
</organism>
<keyword evidence="1" id="KW-0547">Nucleotide-binding</keyword>
<keyword evidence="4" id="KW-1185">Reference proteome</keyword>
<comment type="similarity">
    <text evidence="1">Belongs to the helicase family.</text>
</comment>
<feature type="domain" description="DNA helicase Pif1-like DEAD-box helicase" evidence="2">
    <location>
        <begin position="9"/>
        <end position="87"/>
    </location>
</feature>
<dbReference type="EC" id="5.6.2.3" evidence="1"/>
<dbReference type="InterPro" id="IPR010285">
    <property type="entry name" value="DNA_helicase_pif1-like_DEAD"/>
</dbReference>
<dbReference type="GO" id="GO:0005524">
    <property type="term" value="F:ATP binding"/>
    <property type="evidence" value="ECO:0007669"/>
    <property type="project" value="UniProtKB-KW"/>
</dbReference>
<dbReference type="GO" id="GO:0006310">
    <property type="term" value="P:DNA recombination"/>
    <property type="evidence" value="ECO:0007669"/>
    <property type="project" value="UniProtKB-KW"/>
</dbReference>
<protein>
    <recommendedName>
        <fullName evidence="1">ATP-dependent DNA helicase</fullName>
        <ecNumber evidence="1">5.6.2.3</ecNumber>
    </recommendedName>
</protein>
<proteinExistence type="inferred from homology"/>
<comment type="caution">
    <text evidence="3">The sequence shown here is derived from an EMBL/GenBank/DDBJ whole genome shotgun (WGS) entry which is preliminary data.</text>
</comment>
<evidence type="ECO:0000256" key="1">
    <source>
        <dbReference type="RuleBase" id="RU363044"/>
    </source>
</evidence>
<accession>A0A433QZY2</accession>
<comment type="catalytic activity">
    <reaction evidence="1">
        <text>ATP + H2O = ADP + phosphate + H(+)</text>
        <dbReference type="Rhea" id="RHEA:13065"/>
        <dbReference type="ChEBI" id="CHEBI:15377"/>
        <dbReference type="ChEBI" id="CHEBI:15378"/>
        <dbReference type="ChEBI" id="CHEBI:30616"/>
        <dbReference type="ChEBI" id="CHEBI:43474"/>
        <dbReference type="ChEBI" id="CHEBI:456216"/>
        <dbReference type="EC" id="5.6.2.3"/>
    </reaction>
</comment>
<keyword evidence="1" id="KW-0234">DNA repair</keyword>
<evidence type="ECO:0000313" key="3">
    <source>
        <dbReference type="EMBL" id="RUS35338.1"/>
    </source>
</evidence>
<dbReference type="GO" id="GO:0043139">
    <property type="term" value="F:5'-3' DNA helicase activity"/>
    <property type="evidence" value="ECO:0007669"/>
    <property type="project" value="UniProtKB-EC"/>
</dbReference>
<dbReference type="InterPro" id="IPR027417">
    <property type="entry name" value="P-loop_NTPase"/>
</dbReference>
<evidence type="ECO:0000313" key="4">
    <source>
        <dbReference type="Proteomes" id="UP000274822"/>
    </source>
</evidence>
<dbReference type="AlphaFoldDB" id="A0A433QZY2"/>
<keyword evidence="1" id="KW-0378">Hydrolase</keyword>
<sequence>MIALLAEKHDEENIAITVTTGIAASHINGQMIHSFTEISNGAKSVEELISSIMKNATVQDQWKTAVVLIIDEISILSHKLFQKLEKIV</sequence>
<gene>
    <name evidence="3" type="ORF">BC938DRAFT_472003</name>
</gene>
<dbReference type="EMBL" id="RBNJ01000127">
    <property type="protein sequence ID" value="RUS35338.1"/>
    <property type="molecule type" value="Genomic_DNA"/>
</dbReference>
<name>A0A433QZY2_9FUNG</name>
<keyword evidence="1" id="KW-0347">Helicase</keyword>
<evidence type="ECO:0000259" key="2">
    <source>
        <dbReference type="Pfam" id="PF05970"/>
    </source>
</evidence>
<dbReference type="GO" id="GO:0006281">
    <property type="term" value="P:DNA repair"/>
    <property type="evidence" value="ECO:0007669"/>
    <property type="project" value="UniProtKB-KW"/>
</dbReference>
<keyword evidence="1" id="KW-0067">ATP-binding</keyword>
<keyword evidence="1" id="KW-0233">DNA recombination</keyword>
<dbReference type="Proteomes" id="UP000274822">
    <property type="component" value="Unassembled WGS sequence"/>
</dbReference>
<dbReference type="Pfam" id="PF05970">
    <property type="entry name" value="PIF1"/>
    <property type="match status" value="1"/>
</dbReference>
<keyword evidence="1" id="KW-0227">DNA damage</keyword>
<dbReference type="GO" id="GO:0016887">
    <property type="term" value="F:ATP hydrolysis activity"/>
    <property type="evidence" value="ECO:0007669"/>
    <property type="project" value="RHEA"/>
</dbReference>
<dbReference type="GO" id="GO:0000723">
    <property type="term" value="P:telomere maintenance"/>
    <property type="evidence" value="ECO:0007669"/>
    <property type="project" value="InterPro"/>
</dbReference>
<reference evidence="3 4" key="1">
    <citation type="journal article" date="2018" name="New Phytol.">
        <title>Phylogenomics of Endogonaceae and evolution of mycorrhizas within Mucoromycota.</title>
        <authorList>
            <person name="Chang Y."/>
            <person name="Desiro A."/>
            <person name="Na H."/>
            <person name="Sandor L."/>
            <person name="Lipzen A."/>
            <person name="Clum A."/>
            <person name="Barry K."/>
            <person name="Grigoriev I.V."/>
            <person name="Martin F.M."/>
            <person name="Stajich J.E."/>
            <person name="Smith M.E."/>
            <person name="Bonito G."/>
            <person name="Spatafora J.W."/>
        </authorList>
    </citation>
    <scope>NUCLEOTIDE SEQUENCE [LARGE SCALE GENOMIC DNA]</scope>
    <source>
        <strain evidence="3 4">AD002</strain>
    </source>
</reference>
<dbReference type="Gene3D" id="3.40.50.300">
    <property type="entry name" value="P-loop containing nucleotide triphosphate hydrolases"/>
    <property type="match status" value="1"/>
</dbReference>
<comment type="cofactor">
    <cofactor evidence="1">
        <name>Mg(2+)</name>
        <dbReference type="ChEBI" id="CHEBI:18420"/>
    </cofactor>
</comment>